<dbReference type="InterPro" id="IPR002560">
    <property type="entry name" value="Transposase_DDE"/>
</dbReference>
<gene>
    <name evidence="2" type="ORF">PQG89_06270</name>
</gene>
<name>A0AAW6I6T6_9BACT</name>
<reference evidence="2" key="1">
    <citation type="submission" date="2023-01" db="EMBL/GenBank/DDBJ databases">
        <title>Exploring GABA producing Bacteroides strains toward improving mental health.</title>
        <authorList>
            <person name="Yousuf B."/>
            <person name="Bouhlel N.E."/>
            <person name="Mottawea W."/>
            <person name="Hammami R."/>
        </authorList>
    </citation>
    <scope>NUCLEOTIDE SEQUENCE</scope>
    <source>
        <strain evidence="2">UO.H1047</strain>
    </source>
</reference>
<dbReference type="Proteomes" id="UP001213646">
    <property type="component" value="Unassembled WGS sequence"/>
</dbReference>
<evidence type="ECO:0000313" key="2">
    <source>
        <dbReference type="EMBL" id="MDC7149038.1"/>
    </source>
</evidence>
<accession>A0AAW6I6T6</accession>
<dbReference type="AlphaFoldDB" id="A0AAW6I6T6"/>
<proteinExistence type="predicted"/>
<dbReference type="Pfam" id="PF01610">
    <property type="entry name" value="DDE_Tnp_ISL3"/>
    <property type="match status" value="1"/>
</dbReference>
<sequence length="60" mass="6924">MVEARPYRFQVHERQLDMESGISEIIRLCFPAAKQVIARSHVQNLAFAAVQEMRSSFQSD</sequence>
<evidence type="ECO:0000259" key="1">
    <source>
        <dbReference type="Pfam" id="PF01610"/>
    </source>
</evidence>
<feature type="domain" description="Transposase IS204/IS1001/IS1096/IS1165 DDE" evidence="1">
    <location>
        <begin position="10"/>
        <end position="58"/>
    </location>
</feature>
<comment type="caution">
    <text evidence="2">The sequence shown here is derived from an EMBL/GenBank/DDBJ whole genome shotgun (WGS) entry which is preliminary data.</text>
</comment>
<evidence type="ECO:0000313" key="3">
    <source>
        <dbReference type="Proteomes" id="UP001213646"/>
    </source>
</evidence>
<protein>
    <submittedName>
        <fullName evidence="2">Transposase</fullName>
    </submittedName>
</protein>
<dbReference type="EMBL" id="JAQPYX010000051">
    <property type="protein sequence ID" value="MDC7149038.1"/>
    <property type="molecule type" value="Genomic_DNA"/>
</dbReference>
<organism evidence="2 3">
    <name type="scientific">Parabacteroides johnsonii</name>
    <dbReference type="NCBI Taxonomy" id="387661"/>
    <lineage>
        <taxon>Bacteria</taxon>
        <taxon>Pseudomonadati</taxon>
        <taxon>Bacteroidota</taxon>
        <taxon>Bacteroidia</taxon>
        <taxon>Bacteroidales</taxon>
        <taxon>Tannerellaceae</taxon>
        <taxon>Parabacteroides</taxon>
    </lineage>
</organism>